<organism evidence="1 2">
    <name type="scientific">Alteribacillus persepolensis</name>
    <dbReference type="NCBI Taxonomy" id="568899"/>
    <lineage>
        <taxon>Bacteria</taxon>
        <taxon>Bacillati</taxon>
        <taxon>Bacillota</taxon>
        <taxon>Bacilli</taxon>
        <taxon>Bacillales</taxon>
        <taxon>Bacillaceae</taxon>
        <taxon>Alteribacillus</taxon>
    </lineage>
</organism>
<evidence type="ECO:0000313" key="1">
    <source>
        <dbReference type="EMBL" id="SDI13009.1"/>
    </source>
</evidence>
<sequence>MMDFAVYALVDGSQEREVPVGKAAVENPGGDVFLMNGSIACTSRSARKKEGH</sequence>
<dbReference type="AlphaFoldDB" id="A0A1G8I244"/>
<name>A0A1G8I244_9BACI</name>
<protein>
    <submittedName>
        <fullName evidence="1">Uncharacterized protein</fullName>
    </submittedName>
</protein>
<gene>
    <name evidence="1" type="ORF">SAMN05192534_12264</name>
</gene>
<dbReference type="EMBL" id="FNDK01000022">
    <property type="protein sequence ID" value="SDI13009.1"/>
    <property type="molecule type" value="Genomic_DNA"/>
</dbReference>
<keyword evidence="2" id="KW-1185">Reference proteome</keyword>
<evidence type="ECO:0000313" key="2">
    <source>
        <dbReference type="Proteomes" id="UP000199163"/>
    </source>
</evidence>
<proteinExistence type="predicted"/>
<accession>A0A1G8I244</accession>
<reference evidence="2" key="1">
    <citation type="submission" date="2016-10" db="EMBL/GenBank/DDBJ databases">
        <authorList>
            <person name="Varghese N."/>
            <person name="Submissions S."/>
        </authorList>
    </citation>
    <scope>NUCLEOTIDE SEQUENCE [LARGE SCALE GENOMIC DNA]</scope>
    <source>
        <strain evidence="2">DSM 21632</strain>
    </source>
</reference>
<dbReference type="Proteomes" id="UP000199163">
    <property type="component" value="Unassembled WGS sequence"/>
</dbReference>